<evidence type="ECO:0000256" key="4">
    <source>
        <dbReference type="ARBA" id="ARBA00022963"/>
    </source>
</evidence>
<dbReference type="GO" id="GO:0004620">
    <property type="term" value="F:phospholipase activity"/>
    <property type="evidence" value="ECO:0007669"/>
    <property type="project" value="InterPro"/>
</dbReference>
<keyword evidence="4 7" id="KW-0442">Lipid degradation</keyword>
<keyword evidence="6" id="KW-0325">Glycoprotein</keyword>
<accession>A0AA86TI32</accession>
<reference evidence="9" key="1">
    <citation type="submission" date="2023-06" db="EMBL/GenBank/DDBJ databases">
        <authorList>
            <person name="Kurt Z."/>
        </authorList>
    </citation>
    <scope>NUCLEOTIDE SEQUENCE</scope>
</reference>
<keyword evidence="2" id="KW-0732">Signal</keyword>
<keyword evidence="8" id="KW-0472">Membrane</keyword>
<organism evidence="9">
    <name type="scientific">Hexamita inflata</name>
    <dbReference type="NCBI Taxonomy" id="28002"/>
    <lineage>
        <taxon>Eukaryota</taxon>
        <taxon>Metamonada</taxon>
        <taxon>Diplomonadida</taxon>
        <taxon>Hexamitidae</taxon>
        <taxon>Hexamitinae</taxon>
        <taxon>Hexamita</taxon>
    </lineage>
</organism>
<dbReference type="Pfam" id="PF04916">
    <property type="entry name" value="Phospholip_B"/>
    <property type="match status" value="1"/>
</dbReference>
<evidence type="ECO:0000256" key="2">
    <source>
        <dbReference type="ARBA" id="ARBA00022729"/>
    </source>
</evidence>
<dbReference type="PANTHER" id="PTHR12370:SF3">
    <property type="entry name" value="PHOSPHOLIPASE B-LIKE 2-RELATED"/>
    <property type="match status" value="1"/>
</dbReference>
<dbReference type="EMBL" id="CAXDID020000053">
    <property type="protein sequence ID" value="CAL6005960.1"/>
    <property type="molecule type" value="Genomic_DNA"/>
</dbReference>
<comment type="function">
    <text evidence="7">Putative phospholipase.</text>
</comment>
<evidence type="ECO:0000256" key="1">
    <source>
        <dbReference type="ARBA" id="ARBA00007835"/>
    </source>
</evidence>
<keyword evidence="3 7" id="KW-0378">Hydrolase</keyword>
<reference evidence="10 11" key="2">
    <citation type="submission" date="2024-07" db="EMBL/GenBank/DDBJ databases">
        <authorList>
            <person name="Akdeniz Z."/>
        </authorList>
    </citation>
    <scope>NUCLEOTIDE SEQUENCE [LARGE SCALE GENOMIC DNA]</scope>
</reference>
<keyword evidence="5 7" id="KW-0443">Lipid metabolism</keyword>
<evidence type="ECO:0000256" key="5">
    <source>
        <dbReference type="ARBA" id="ARBA00023098"/>
    </source>
</evidence>
<dbReference type="EMBL" id="CATOUU010000108">
    <property type="protein sequence ID" value="CAI9916512.1"/>
    <property type="molecule type" value="Genomic_DNA"/>
</dbReference>
<dbReference type="GO" id="GO:0005576">
    <property type="term" value="C:extracellular region"/>
    <property type="evidence" value="ECO:0007669"/>
    <property type="project" value="TreeGrafter"/>
</dbReference>
<dbReference type="PANTHER" id="PTHR12370">
    <property type="entry name" value="PHOSPHOLIPASE B-RELATED"/>
    <property type="match status" value="1"/>
</dbReference>
<feature type="transmembrane region" description="Helical" evidence="8">
    <location>
        <begin position="590"/>
        <end position="616"/>
    </location>
</feature>
<gene>
    <name evidence="10" type="ORF">HINF_LOCUS19886</name>
    <name evidence="9" type="ORF">HINF_LOCUS4157</name>
</gene>
<protein>
    <recommendedName>
        <fullName evidence="7">Phospholipase B-like</fullName>
        <ecNumber evidence="7">3.1.1.-</ecNumber>
    </recommendedName>
</protein>
<dbReference type="EC" id="3.1.1.-" evidence="7"/>
<evidence type="ECO:0000256" key="7">
    <source>
        <dbReference type="RuleBase" id="RU364138"/>
    </source>
</evidence>
<dbReference type="AlphaFoldDB" id="A0AA86TI32"/>
<evidence type="ECO:0000313" key="9">
    <source>
        <dbReference type="EMBL" id="CAI9916512.1"/>
    </source>
</evidence>
<comment type="caution">
    <text evidence="9">The sequence shown here is derived from an EMBL/GenBank/DDBJ whole genome shotgun (WGS) entry which is preliminary data.</text>
</comment>
<dbReference type="InterPro" id="IPR007000">
    <property type="entry name" value="PLipase_B-like"/>
</dbReference>
<dbReference type="Proteomes" id="UP001642409">
    <property type="component" value="Unassembled WGS sequence"/>
</dbReference>
<keyword evidence="8" id="KW-1133">Transmembrane helix</keyword>
<keyword evidence="8" id="KW-0812">Transmembrane</keyword>
<dbReference type="Gene3D" id="3.60.60.30">
    <property type="match status" value="1"/>
</dbReference>
<evidence type="ECO:0000256" key="3">
    <source>
        <dbReference type="ARBA" id="ARBA00022801"/>
    </source>
</evidence>
<evidence type="ECO:0000313" key="10">
    <source>
        <dbReference type="EMBL" id="CAL6005960.1"/>
    </source>
</evidence>
<dbReference type="GO" id="GO:0009395">
    <property type="term" value="P:phospholipid catabolic process"/>
    <property type="evidence" value="ECO:0007669"/>
    <property type="project" value="TreeGrafter"/>
</dbReference>
<evidence type="ECO:0000313" key="11">
    <source>
        <dbReference type="Proteomes" id="UP001642409"/>
    </source>
</evidence>
<evidence type="ECO:0000256" key="8">
    <source>
        <dbReference type="SAM" id="Phobius"/>
    </source>
</evidence>
<evidence type="ECO:0000256" key="6">
    <source>
        <dbReference type="ARBA" id="ARBA00023180"/>
    </source>
</evidence>
<comment type="similarity">
    <text evidence="1 7">Belongs to the phospholipase B-like family.</text>
</comment>
<name>A0AA86TI32_9EUKA</name>
<keyword evidence="11" id="KW-1185">Reference proteome</keyword>
<sequence length="627" mass="72866">MLIIQYAYMTSDINMTQYFSISNDKISQQDKFGKEMHLQAQYNGDKTKTGFKELELTILSEKLSDKDQMKLIGYAEGILTADEIDYYQENSYPGMAFGQEQYPPVVFQTFVSDQLAYFKDEIEKSKNKEVNFETNFWKSVDLSLTWLEGLTQGYNKAKNSNKRMVDFYYLNSMMDYESLLDKFESKNVFSDQIPTHCSGIVYPTIDGKDIFFSHVSWNGFEMSFNRILKIYNLKLKLMTTDKQRIQFSSYPGLFFSLDDFYVIKNQKPNTSEQSLITVLETTYNNFKEENYALMTEKSTFTWMRAMLASLNTFVSQDWADFFTYNMSLTYNNNYLAVDYNLLEKVKHDCNNCSIKDLKQKLSQSKNLLLTIEIADKATQIWDATKQMYEQNYYISVNSPVSQIVHDFYGYTTDPYFDYNTSARLCTSKKILGNQKISNFEEFKAFMRSNNFLDMTDECQDHDPREGISSRYDLCNYTTESRCIQQSGEVRKNKAFGAVDCKVTSSALLKEGKFEFTYGPTLGSGVDKFPKVYLERDWNLKLAGVQSVLPLTDNDVFYQFQSKYCMNRDHLCNKCLGDFEQKDGECVDINYTGIILALSIPLAILVIGLAVWAWFFFKKPKYEKVGVL</sequence>
<proteinExistence type="inferred from homology"/>